<comment type="function">
    <text evidence="9">Converts cobyric acid to cobinamide by the addition of aminopropanol on the F carboxylic group.</text>
</comment>
<comment type="caution">
    <text evidence="10">The sequence shown here is derived from an EMBL/GenBank/DDBJ whole genome shotgun (WGS) entry which is preliminary data.</text>
</comment>
<keyword evidence="7 9" id="KW-1133">Transmembrane helix</keyword>
<comment type="similarity">
    <text evidence="3 9">Belongs to the CobD/CbiB family.</text>
</comment>
<evidence type="ECO:0000256" key="6">
    <source>
        <dbReference type="ARBA" id="ARBA00022692"/>
    </source>
</evidence>
<dbReference type="AlphaFoldDB" id="A0A4Q9KCF7"/>
<dbReference type="UniPathway" id="UPA00148"/>
<sequence length="314" mass="32091">MSRALGLVLGVAADAVLGDPRRGHPVAAFGSWAATVERELYADSRSRGAAFTAVAVAPVLACGVAAERLTRRHPVAHTLATAVVTWACLGARSLAREGHAMADRLATGDLGAARAQLPNLCGRSPDGLSTDDLGRATVESLAENTNDAVVATLCWAAVAGMPGMAAHRAVNTLDAMVGHRNDRYAHFGTASAHLDDLLGWASARLTGALACAVAPLAGGIPRRAATTMLRDAADHPSPNGGWCEAAWAGALGVRLGGANTYGDRVEVRGTLGNPDWPHPSAGDVRQAARLVTAVTAAATALAGTTAALVTRRTR</sequence>
<evidence type="ECO:0000313" key="10">
    <source>
        <dbReference type="EMBL" id="TBT82781.1"/>
    </source>
</evidence>
<name>A0A4Q9KCF7_9ACTN</name>
<evidence type="ECO:0000256" key="5">
    <source>
        <dbReference type="ARBA" id="ARBA00022573"/>
    </source>
</evidence>
<dbReference type="InterPro" id="IPR004485">
    <property type="entry name" value="Cobalamin_biosynth_CobD/CbiB"/>
</dbReference>
<dbReference type="PANTHER" id="PTHR34308:SF1">
    <property type="entry name" value="COBALAMIN BIOSYNTHESIS PROTEIN CBIB"/>
    <property type="match status" value="1"/>
</dbReference>
<proteinExistence type="inferred from homology"/>
<reference evidence="10 11" key="1">
    <citation type="submission" date="2019-01" db="EMBL/GenBank/DDBJ databases">
        <title>Lactibacter flavus gen. nov., sp. nov., a novel bacterium of the family Propionibacteriaceae isolated from raw milk and dairy products.</title>
        <authorList>
            <person name="Huptas C."/>
            <person name="Wenning M."/>
            <person name="Breitenwieser F."/>
            <person name="Doll E."/>
            <person name="Von Neubeck M."/>
            <person name="Busse H.-J."/>
            <person name="Scherer S."/>
        </authorList>
    </citation>
    <scope>NUCLEOTIDE SEQUENCE [LARGE SCALE GENOMIC DNA]</scope>
    <source>
        <strain evidence="10 11">KCTC 33808</strain>
    </source>
</reference>
<dbReference type="PANTHER" id="PTHR34308">
    <property type="entry name" value="COBALAMIN BIOSYNTHESIS PROTEIN CBIB"/>
    <property type="match status" value="1"/>
</dbReference>
<keyword evidence="11" id="KW-1185">Reference proteome</keyword>
<evidence type="ECO:0000313" key="11">
    <source>
        <dbReference type="Proteomes" id="UP000292373"/>
    </source>
</evidence>
<evidence type="ECO:0000256" key="3">
    <source>
        <dbReference type="ARBA" id="ARBA00006263"/>
    </source>
</evidence>
<dbReference type="NCBIfam" id="NF002276">
    <property type="entry name" value="PRK01209.1-4"/>
    <property type="match status" value="1"/>
</dbReference>
<dbReference type="Pfam" id="PF03186">
    <property type="entry name" value="CobD_Cbib"/>
    <property type="match status" value="1"/>
</dbReference>
<dbReference type="Proteomes" id="UP000292373">
    <property type="component" value="Unassembled WGS sequence"/>
</dbReference>
<dbReference type="GO" id="GO:0015420">
    <property type="term" value="F:ABC-type vitamin B12 transporter activity"/>
    <property type="evidence" value="ECO:0007669"/>
    <property type="project" value="UniProtKB-UniRule"/>
</dbReference>
<evidence type="ECO:0000256" key="1">
    <source>
        <dbReference type="ARBA" id="ARBA00004651"/>
    </source>
</evidence>
<dbReference type="GO" id="GO:0048472">
    <property type="term" value="F:threonine-phosphate decarboxylase activity"/>
    <property type="evidence" value="ECO:0007669"/>
    <property type="project" value="InterPro"/>
</dbReference>
<accession>A0A4Q9KCF7</accession>
<dbReference type="NCBIfam" id="TIGR00380">
    <property type="entry name" value="cobal_cbiB"/>
    <property type="match status" value="1"/>
</dbReference>
<evidence type="ECO:0000256" key="8">
    <source>
        <dbReference type="ARBA" id="ARBA00023136"/>
    </source>
</evidence>
<comment type="pathway">
    <text evidence="2 9">Cofactor biosynthesis; adenosylcobalamin biosynthesis.</text>
</comment>
<keyword evidence="8 9" id="KW-0472">Membrane</keyword>
<dbReference type="GO" id="GO:0005886">
    <property type="term" value="C:plasma membrane"/>
    <property type="evidence" value="ECO:0007669"/>
    <property type="project" value="UniProtKB-SubCell"/>
</dbReference>
<protein>
    <recommendedName>
        <fullName evidence="9">Cobalamin biosynthesis protein CobD</fullName>
    </recommendedName>
</protein>
<keyword evidence="6 9" id="KW-0812">Transmembrane</keyword>
<keyword evidence="5 9" id="KW-0169">Cobalamin biosynthesis</keyword>
<dbReference type="EMBL" id="SDMQ01000017">
    <property type="protein sequence ID" value="TBT82781.1"/>
    <property type="molecule type" value="Genomic_DNA"/>
</dbReference>
<dbReference type="GO" id="GO:0009236">
    <property type="term" value="P:cobalamin biosynthetic process"/>
    <property type="evidence" value="ECO:0007669"/>
    <property type="project" value="UniProtKB-UniRule"/>
</dbReference>
<dbReference type="HAMAP" id="MF_00024">
    <property type="entry name" value="CobD_CbiB"/>
    <property type="match status" value="1"/>
</dbReference>
<dbReference type="RefSeq" id="WP_131169788.1">
    <property type="nucleotide sequence ID" value="NZ_SDMQ01000017.1"/>
</dbReference>
<dbReference type="OrthoDB" id="9811967at2"/>
<keyword evidence="4 9" id="KW-1003">Cell membrane</keyword>
<organism evidence="10 11">
    <name type="scientific">Propioniciclava sinopodophylli</name>
    <dbReference type="NCBI Taxonomy" id="1837344"/>
    <lineage>
        <taxon>Bacteria</taxon>
        <taxon>Bacillati</taxon>
        <taxon>Actinomycetota</taxon>
        <taxon>Actinomycetes</taxon>
        <taxon>Propionibacteriales</taxon>
        <taxon>Propionibacteriaceae</taxon>
        <taxon>Propioniciclava</taxon>
    </lineage>
</organism>
<evidence type="ECO:0000256" key="4">
    <source>
        <dbReference type="ARBA" id="ARBA00022475"/>
    </source>
</evidence>
<evidence type="ECO:0000256" key="9">
    <source>
        <dbReference type="HAMAP-Rule" id="MF_00024"/>
    </source>
</evidence>
<gene>
    <name evidence="9" type="primary">cobD</name>
    <name evidence="10" type="ORF">ET989_13305</name>
</gene>
<evidence type="ECO:0000256" key="2">
    <source>
        <dbReference type="ARBA" id="ARBA00004953"/>
    </source>
</evidence>
<evidence type="ECO:0000256" key="7">
    <source>
        <dbReference type="ARBA" id="ARBA00022989"/>
    </source>
</evidence>
<comment type="subcellular location">
    <subcellularLocation>
        <location evidence="1 9">Cell membrane</location>
        <topology evidence="1 9">Multi-pass membrane protein</topology>
    </subcellularLocation>
</comment>